<reference evidence="2 3" key="1">
    <citation type="submission" date="2013-11" db="EMBL/GenBank/DDBJ databases">
        <title>Metagenomic analysis of a methanogenic consortium involved in long chain n-alkane degradation.</title>
        <authorList>
            <person name="Davidova I.A."/>
            <person name="Callaghan A.V."/>
            <person name="Wawrik B."/>
            <person name="Pruitt S."/>
            <person name="Marks C."/>
            <person name="Duncan K.E."/>
            <person name="Suflita J.M."/>
        </authorList>
    </citation>
    <scope>NUCLEOTIDE SEQUENCE [LARGE SCALE GENOMIC DNA]</scope>
    <source>
        <strain evidence="2 3">SPR</strain>
    </source>
</reference>
<dbReference type="OrthoDB" id="9937629at2"/>
<organism evidence="2 3">
    <name type="scientific">Dethiosulfatarculus sandiegensis</name>
    <dbReference type="NCBI Taxonomy" id="1429043"/>
    <lineage>
        <taxon>Bacteria</taxon>
        <taxon>Pseudomonadati</taxon>
        <taxon>Thermodesulfobacteriota</taxon>
        <taxon>Desulfarculia</taxon>
        <taxon>Desulfarculales</taxon>
        <taxon>Desulfarculaceae</taxon>
        <taxon>Dethiosulfatarculus</taxon>
    </lineage>
</organism>
<proteinExistence type="predicted"/>
<keyword evidence="3" id="KW-1185">Reference proteome</keyword>
<dbReference type="EMBL" id="AZAC01000056">
    <property type="protein sequence ID" value="KIX11508.1"/>
    <property type="molecule type" value="Genomic_DNA"/>
</dbReference>
<evidence type="ECO:0000313" key="2">
    <source>
        <dbReference type="EMBL" id="KIX11508.1"/>
    </source>
</evidence>
<feature type="transmembrane region" description="Helical" evidence="1">
    <location>
        <begin position="132"/>
        <end position="151"/>
    </location>
</feature>
<dbReference type="AlphaFoldDB" id="A0A0D2HLS8"/>
<gene>
    <name evidence="2" type="ORF">X474_23560</name>
</gene>
<accession>A0A0D2HLS8</accession>
<dbReference type="RefSeq" id="WP_044351843.1">
    <property type="nucleotide sequence ID" value="NZ_AZAC01000056.1"/>
</dbReference>
<feature type="transmembrane region" description="Helical" evidence="1">
    <location>
        <begin position="106"/>
        <end position="126"/>
    </location>
</feature>
<keyword evidence="1" id="KW-0812">Transmembrane</keyword>
<keyword evidence="1" id="KW-1133">Transmembrane helix</keyword>
<feature type="transmembrane region" description="Helical" evidence="1">
    <location>
        <begin position="39"/>
        <end position="59"/>
    </location>
</feature>
<name>A0A0D2HLS8_9BACT</name>
<dbReference type="InParanoid" id="A0A0D2HLS8"/>
<sequence>MKPGLDFVDFNWHRPQSFFPVALAALCNPRKYFASFPRVLIIFPPLVFLLLTHLVPVAVSLFLPGNQGAKAGLILILTFFSGHLITALTLYAVARIIAKSPWTLAAALRVYAYAGAVWITAFLAIFLPEKAAAVYLGLAFCIHAYLVLVGLQSAGDMSMPIAAACMIITALVLGIVFTFSGSVFV</sequence>
<comment type="caution">
    <text evidence="2">The sequence shown here is derived from an EMBL/GenBank/DDBJ whole genome shotgun (WGS) entry which is preliminary data.</text>
</comment>
<dbReference type="STRING" id="1429043.X474_23560"/>
<evidence type="ECO:0000313" key="3">
    <source>
        <dbReference type="Proteomes" id="UP000032233"/>
    </source>
</evidence>
<feature type="transmembrane region" description="Helical" evidence="1">
    <location>
        <begin position="163"/>
        <end position="184"/>
    </location>
</feature>
<evidence type="ECO:0000256" key="1">
    <source>
        <dbReference type="SAM" id="Phobius"/>
    </source>
</evidence>
<protein>
    <recommendedName>
        <fullName evidence="4">Yip1 domain-containing protein</fullName>
    </recommendedName>
</protein>
<feature type="transmembrane region" description="Helical" evidence="1">
    <location>
        <begin position="71"/>
        <end position="94"/>
    </location>
</feature>
<keyword evidence="1" id="KW-0472">Membrane</keyword>
<evidence type="ECO:0008006" key="4">
    <source>
        <dbReference type="Google" id="ProtNLM"/>
    </source>
</evidence>
<dbReference type="Proteomes" id="UP000032233">
    <property type="component" value="Unassembled WGS sequence"/>
</dbReference>